<evidence type="ECO:0000313" key="7">
    <source>
        <dbReference type="Proteomes" id="UP000184501"/>
    </source>
</evidence>
<keyword evidence="7" id="KW-1185">Reference proteome</keyword>
<feature type="region of interest" description="Disordered" evidence="5">
    <location>
        <begin position="431"/>
        <end position="497"/>
    </location>
</feature>
<evidence type="ECO:0000256" key="1">
    <source>
        <dbReference type="ARBA" id="ARBA00010838"/>
    </source>
</evidence>
<gene>
    <name evidence="6" type="ORF">SAMN05444320_101670</name>
</gene>
<dbReference type="EMBL" id="FQVN01000001">
    <property type="protein sequence ID" value="SHE64942.1"/>
    <property type="molecule type" value="Genomic_DNA"/>
</dbReference>
<dbReference type="GO" id="GO:0008422">
    <property type="term" value="F:beta-glucosidase activity"/>
    <property type="evidence" value="ECO:0007669"/>
    <property type="project" value="TreeGrafter"/>
</dbReference>
<evidence type="ECO:0000256" key="5">
    <source>
        <dbReference type="SAM" id="MobiDB-lite"/>
    </source>
</evidence>
<dbReference type="GO" id="GO:0005829">
    <property type="term" value="C:cytosol"/>
    <property type="evidence" value="ECO:0007669"/>
    <property type="project" value="TreeGrafter"/>
</dbReference>
<reference evidence="6 7" key="1">
    <citation type="submission" date="2016-11" db="EMBL/GenBank/DDBJ databases">
        <authorList>
            <person name="Jaros S."/>
            <person name="Januszkiewicz K."/>
            <person name="Wedrychowicz H."/>
        </authorList>
    </citation>
    <scope>NUCLEOTIDE SEQUENCE [LARGE SCALE GENOMIC DNA]</scope>
    <source>
        <strain evidence="6 7">DSM 44523</strain>
    </source>
</reference>
<protein>
    <submittedName>
        <fullName evidence="6">Beta-glucosidase</fullName>
    </submittedName>
</protein>
<dbReference type="PANTHER" id="PTHR10353">
    <property type="entry name" value="GLYCOSYL HYDROLASE"/>
    <property type="match status" value="1"/>
</dbReference>
<dbReference type="PANTHER" id="PTHR10353:SF36">
    <property type="entry name" value="LP05116P"/>
    <property type="match status" value="1"/>
</dbReference>
<evidence type="ECO:0000256" key="3">
    <source>
        <dbReference type="ARBA" id="ARBA00023295"/>
    </source>
</evidence>
<dbReference type="STRING" id="2017.SAMN05444320_101670"/>
<dbReference type="InterPro" id="IPR017853">
    <property type="entry name" value="GH"/>
</dbReference>
<sequence length="524" mass="55919">MAVPDPTPRGPALPPFPAGFPWAAATSAHQVDGAVAEDGRGPSLWDTFCATPGRGARGETGEVACDHHHRHPEDVALLAELGLGAYRFSVAWPRVQPGGGPANPAGLDFYGRLVDALLDAGITPVTTFDHWDTPQSVEDAGGWLRRGPAHRFAGYAALVADRLADPVPWWITLNEPCVVTMLGCGPGEHAPGRTLLLDALPAAQHRLLPHGLAVQELPTAGAQRVGIANNHTPVWADSADPSDAAAAAAYADLRNWLYADPLLVGAYPDAWFAGGLPLIAQPLGCYGFYGLNHYAPTRVRAARQGSPFPFDLVQITGRPRAHSGWPVVPEGLLEVLLALRARYREALPPVLVTENGCGHADVPGADRTAHGPARTDFLRDHLAALRQAVADGVGVRGCFVWSLLDNSEWAEGYEQRFGLVHVDFDTLARAPRAPSAGCGEPAGRRRRRGRQLPSPRGLRPAPRPGRRDADMTKAPVPVLRTAPVNHVPASRTTPSRFEGRTRCAVRKAGGPHRPLWTLPGGVGR</sequence>
<feature type="compositionally biased region" description="Low complexity" evidence="5">
    <location>
        <begin position="451"/>
        <end position="460"/>
    </location>
</feature>
<dbReference type="GO" id="GO:0016052">
    <property type="term" value="P:carbohydrate catabolic process"/>
    <property type="evidence" value="ECO:0007669"/>
    <property type="project" value="TreeGrafter"/>
</dbReference>
<dbReference type="AlphaFoldDB" id="A0A1M4V7N9"/>
<proteinExistence type="inferred from homology"/>
<dbReference type="SUPFAM" id="SSF51445">
    <property type="entry name" value="(Trans)glycosidases"/>
    <property type="match status" value="1"/>
</dbReference>
<dbReference type="Proteomes" id="UP000184501">
    <property type="component" value="Unassembled WGS sequence"/>
</dbReference>
<dbReference type="Pfam" id="PF00232">
    <property type="entry name" value="Glyco_hydro_1"/>
    <property type="match status" value="1"/>
</dbReference>
<evidence type="ECO:0000256" key="4">
    <source>
        <dbReference type="RuleBase" id="RU003690"/>
    </source>
</evidence>
<dbReference type="InterPro" id="IPR001360">
    <property type="entry name" value="Glyco_hydro_1"/>
</dbReference>
<keyword evidence="2" id="KW-0378">Hydrolase</keyword>
<evidence type="ECO:0000256" key="2">
    <source>
        <dbReference type="ARBA" id="ARBA00022801"/>
    </source>
</evidence>
<organism evidence="6 7">
    <name type="scientific">Streptoalloteichus hindustanus</name>
    <dbReference type="NCBI Taxonomy" id="2017"/>
    <lineage>
        <taxon>Bacteria</taxon>
        <taxon>Bacillati</taxon>
        <taxon>Actinomycetota</taxon>
        <taxon>Actinomycetes</taxon>
        <taxon>Pseudonocardiales</taxon>
        <taxon>Pseudonocardiaceae</taxon>
        <taxon>Streptoalloteichus</taxon>
    </lineage>
</organism>
<evidence type="ECO:0000313" key="6">
    <source>
        <dbReference type="EMBL" id="SHE64942.1"/>
    </source>
</evidence>
<dbReference type="PRINTS" id="PR00131">
    <property type="entry name" value="GLHYDRLASE1"/>
</dbReference>
<name>A0A1M4V7N9_STRHI</name>
<comment type="similarity">
    <text evidence="1 4">Belongs to the glycosyl hydrolase 1 family.</text>
</comment>
<keyword evidence="3" id="KW-0326">Glycosidase</keyword>
<accession>A0A1M4V7N9</accession>
<dbReference type="Gene3D" id="3.20.20.80">
    <property type="entry name" value="Glycosidases"/>
    <property type="match status" value="1"/>
</dbReference>